<evidence type="ECO:0000256" key="1">
    <source>
        <dbReference type="ARBA" id="ARBA00006739"/>
    </source>
</evidence>
<evidence type="ECO:0000256" key="3">
    <source>
        <dbReference type="ARBA" id="ARBA00022679"/>
    </source>
</evidence>
<dbReference type="Pfam" id="PF00535">
    <property type="entry name" value="Glycos_transf_2"/>
    <property type="match status" value="2"/>
</dbReference>
<dbReference type="InterPro" id="IPR029044">
    <property type="entry name" value="Nucleotide-diphossugar_trans"/>
</dbReference>
<comment type="similarity">
    <text evidence="1">Belongs to the glycosyltransferase 2 family.</text>
</comment>
<proteinExistence type="inferred from homology"/>
<keyword evidence="3" id="KW-0808">Transferase</keyword>
<reference evidence="5 6" key="1">
    <citation type="journal article" date="2016" name="Nat. Commun.">
        <title>Thousands of microbial genomes shed light on interconnected biogeochemical processes in an aquifer system.</title>
        <authorList>
            <person name="Anantharaman K."/>
            <person name="Brown C.T."/>
            <person name="Hug L.A."/>
            <person name="Sharon I."/>
            <person name="Castelle C.J."/>
            <person name="Probst A.J."/>
            <person name="Thomas B.C."/>
            <person name="Singh A."/>
            <person name="Wilkins M.J."/>
            <person name="Karaoz U."/>
            <person name="Brodie E.L."/>
            <person name="Williams K.H."/>
            <person name="Hubbard S.S."/>
            <person name="Banfield J.F."/>
        </authorList>
    </citation>
    <scope>NUCLEOTIDE SEQUENCE [LARGE SCALE GENOMIC DNA]</scope>
</reference>
<evidence type="ECO:0000256" key="2">
    <source>
        <dbReference type="ARBA" id="ARBA00022676"/>
    </source>
</evidence>
<evidence type="ECO:0000313" key="6">
    <source>
        <dbReference type="Proteomes" id="UP000178859"/>
    </source>
</evidence>
<dbReference type="EMBL" id="MFDT01000069">
    <property type="protein sequence ID" value="OGE64316.1"/>
    <property type="molecule type" value="Genomic_DNA"/>
</dbReference>
<dbReference type="InterPro" id="IPR001173">
    <property type="entry name" value="Glyco_trans_2-like"/>
</dbReference>
<dbReference type="PANTHER" id="PTHR43179">
    <property type="entry name" value="RHAMNOSYLTRANSFERASE WBBL"/>
    <property type="match status" value="1"/>
</dbReference>
<organism evidence="5 6">
    <name type="scientific">Candidatus Daviesbacteria bacterium RIFCSPLOWO2_02_FULL_36_7</name>
    <dbReference type="NCBI Taxonomy" id="1797792"/>
    <lineage>
        <taxon>Bacteria</taxon>
        <taxon>Candidatus Daviesiibacteriota</taxon>
    </lineage>
</organism>
<dbReference type="CDD" id="cd04186">
    <property type="entry name" value="GT_2_like_c"/>
    <property type="match status" value="2"/>
</dbReference>
<sequence>MKKIAIITVNYNGKKDTLELLESLKSLQFTVYSLQVIVVDNGSEDSGVSEIRKQFPEVDIVQTGANLGFSGGYNKGIEYARIWGADYFLLINNDCLIKDADLVLELLKTAESDNKIGLVSPKIYFAPGFEFHKDRYKKEDLGKVIWFAGGKFDWDNIGNVHRGIDEVDTGQYDEISESEIFSGACVLIKKEVLEKLGGLDEKYFLYFEDSDLAKRAKEAGFKIFYDGEIAVYHKISQSTGIGSKITDYYHTRNRLLFGMQYGKLRIKFALIREALKLFIIGRPAQRKGVLDFYLGEVASHIRCGNVEYPLKLSIGIVNYNTADLTKKLLQSIFRKDSGFDKDTMEVIVLDNGLIDPCTDWIKDFKVKYLQNKDNEGFSKGYNKTIKYSLGEYYLMLNSDIEVLKDGIAKLVETEDEFKGETILGGKLIFPDGSDQDSVFNLPTIGGAFGEYFLAQKGSYFMFQPNSLGGVSGPSPRWMKVEGLVMACFMIPKKILEKVGLLDEESFIFFEDIEYCRRLKSFGTPLYFVPDAKFIHHHGASTKKIGQEKAYSLLQKASQHYHGKIYYQLLTFVLRLGQKLGRVATPLSRWVLDK</sequence>
<dbReference type="SUPFAM" id="SSF53448">
    <property type="entry name" value="Nucleotide-diphospho-sugar transferases"/>
    <property type="match status" value="2"/>
</dbReference>
<feature type="domain" description="Glycosyltransferase 2-like" evidence="4">
    <location>
        <begin position="6"/>
        <end position="161"/>
    </location>
</feature>
<dbReference type="GO" id="GO:0016757">
    <property type="term" value="F:glycosyltransferase activity"/>
    <property type="evidence" value="ECO:0007669"/>
    <property type="project" value="UniProtKB-KW"/>
</dbReference>
<protein>
    <recommendedName>
        <fullName evidence="4">Glycosyltransferase 2-like domain-containing protein</fullName>
    </recommendedName>
</protein>
<dbReference type="Gene3D" id="3.90.550.10">
    <property type="entry name" value="Spore Coat Polysaccharide Biosynthesis Protein SpsA, Chain A"/>
    <property type="match status" value="2"/>
</dbReference>
<accession>A0A1F5MG21</accession>
<evidence type="ECO:0000259" key="4">
    <source>
        <dbReference type="Pfam" id="PF00535"/>
    </source>
</evidence>
<comment type="caution">
    <text evidence="5">The sequence shown here is derived from an EMBL/GenBank/DDBJ whole genome shotgun (WGS) entry which is preliminary data.</text>
</comment>
<dbReference type="PANTHER" id="PTHR43179:SF12">
    <property type="entry name" value="GALACTOFURANOSYLTRANSFERASE GLFT2"/>
    <property type="match status" value="1"/>
</dbReference>
<name>A0A1F5MG21_9BACT</name>
<keyword evidence="2" id="KW-0328">Glycosyltransferase</keyword>
<feature type="domain" description="Glycosyltransferase 2-like" evidence="4">
    <location>
        <begin position="313"/>
        <end position="415"/>
    </location>
</feature>
<evidence type="ECO:0000313" key="5">
    <source>
        <dbReference type="EMBL" id="OGE64316.1"/>
    </source>
</evidence>
<dbReference type="Proteomes" id="UP000178859">
    <property type="component" value="Unassembled WGS sequence"/>
</dbReference>
<gene>
    <name evidence="5" type="ORF">A3I48_02875</name>
</gene>
<dbReference type="AlphaFoldDB" id="A0A1F5MG21"/>